<gene>
    <name evidence="2" type="ORF">M9Y10_027131</name>
</gene>
<proteinExistence type="predicted"/>
<evidence type="ECO:0000313" key="3">
    <source>
        <dbReference type="Proteomes" id="UP001470230"/>
    </source>
</evidence>
<keyword evidence="1" id="KW-0472">Membrane</keyword>
<name>A0ABR2H6Z8_9EUKA</name>
<feature type="transmembrane region" description="Helical" evidence="1">
    <location>
        <begin position="104"/>
        <end position="125"/>
    </location>
</feature>
<evidence type="ECO:0008006" key="4">
    <source>
        <dbReference type="Google" id="ProtNLM"/>
    </source>
</evidence>
<reference evidence="2 3" key="1">
    <citation type="submission" date="2024-04" db="EMBL/GenBank/DDBJ databases">
        <title>Tritrichomonas musculus Genome.</title>
        <authorList>
            <person name="Alves-Ferreira E."/>
            <person name="Grigg M."/>
            <person name="Lorenzi H."/>
            <person name="Galac M."/>
        </authorList>
    </citation>
    <scope>NUCLEOTIDE SEQUENCE [LARGE SCALE GENOMIC DNA]</scope>
    <source>
        <strain evidence="2 3">EAF2021</strain>
    </source>
</reference>
<dbReference type="EMBL" id="JAPFFF010000041">
    <property type="protein sequence ID" value="KAK8841512.1"/>
    <property type="molecule type" value="Genomic_DNA"/>
</dbReference>
<evidence type="ECO:0000256" key="1">
    <source>
        <dbReference type="SAM" id="Phobius"/>
    </source>
</evidence>
<feature type="transmembrane region" description="Helical" evidence="1">
    <location>
        <begin position="24"/>
        <end position="49"/>
    </location>
</feature>
<protein>
    <recommendedName>
        <fullName evidence="4">Tetraspanin family protein</fullName>
    </recommendedName>
</protein>
<keyword evidence="1" id="KW-1133">Transmembrane helix</keyword>
<keyword evidence="3" id="KW-1185">Reference proteome</keyword>
<comment type="caution">
    <text evidence="2">The sequence shown here is derived from an EMBL/GenBank/DDBJ whole genome shotgun (WGS) entry which is preliminary data.</text>
</comment>
<keyword evidence="1" id="KW-0812">Transmembrane</keyword>
<feature type="transmembrane region" description="Helical" evidence="1">
    <location>
        <begin position="69"/>
        <end position="92"/>
    </location>
</feature>
<accession>A0ABR2H6Z8</accession>
<evidence type="ECO:0000313" key="2">
    <source>
        <dbReference type="EMBL" id="KAK8841512.1"/>
    </source>
</evidence>
<sequence length="333" mass="37624">MGCNFKRKVGDPSSVDFSLSDIHLAPFIIGIILIVVGLLDMLALFFIPFSKIQSNKKKYPDQSFDKIKVPIVVIHFILHFFVITFGIILLLIALEVDICNEMAWISAFIFIIVALWIVELALGFSMTHDTISQIKISDLLALLSDDSPSNLIFIYTHDTYTTRSCTNSGKKRKCRTTTHHCYSKSGISIPIETKLISNSSEFANYPSLYYLNVQQEVKMSLELRNYYSEILRGINGCDTSHHKEIEYHPIVVGDYIVTTEKVPVGLSKATRISSIMFGVGVYYELYSKSIPHITYVQKFDADVVNDFNYNVLWTSGSCSEYGICSTKNKKPSP</sequence>
<dbReference type="Proteomes" id="UP001470230">
    <property type="component" value="Unassembled WGS sequence"/>
</dbReference>
<organism evidence="2 3">
    <name type="scientific">Tritrichomonas musculus</name>
    <dbReference type="NCBI Taxonomy" id="1915356"/>
    <lineage>
        <taxon>Eukaryota</taxon>
        <taxon>Metamonada</taxon>
        <taxon>Parabasalia</taxon>
        <taxon>Tritrichomonadida</taxon>
        <taxon>Tritrichomonadidae</taxon>
        <taxon>Tritrichomonas</taxon>
    </lineage>
</organism>